<gene>
    <name evidence="1" type="ORF">EJ05DRAFT_4802</name>
</gene>
<evidence type="ECO:0000313" key="1">
    <source>
        <dbReference type="EMBL" id="KAF2762526.1"/>
    </source>
</evidence>
<proteinExistence type="predicted"/>
<dbReference type="Proteomes" id="UP000799437">
    <property type="component" value="Unassembled WGS sequence"/>
</dbReference>
<reference evidence="1" key="1">
    <citation type="journal article" date="2020" name="Stud. Mycol.">
        <title>101 Dothideomycetes genomes: a test case for predicting lifestyles and emergence of pathogens.</title>
        <authorList>
            <person name="Haridas S."/>
            <person name="Albert R."/>
            <person name="Binder M."/>
            <person name="Bloem J."/>
            <person name="Labutti K."/>
            <person name="Salamov A."/>
            <person name="Andreopoulos B."/>
            <person name="Baker S."/>
            <person name="Barry K."/>
            <person name="Bills G."/>
            <person name="Bluhm B."/>
            <person name="Cannon C."/>
            <person name="Castanera R."/>
            <person name="Culley D."/>
            <person name="Daum C."/>
            <person name="Ezra D."/>
            <person name="Gonzalez J."/>
            <person name="Henrissat B."/>
            <person name="Kuo A."/>
            <person name="Liang C."/>
            <person name="Lipzen A."/>
            <person name="Lutzoni F."/>
            <person name="Magnuson J."/>
            <person name="Mondo S."/>
            <person name="Nolan M."/>
            <person name="Ohm R."/>
            <person name="Pangilinan J."/>
            <person name="Park H.-J."/>
            <person name="Ramirez L."/>
            <person name="Alfaro M."/>
            <person name="Sun H."/>
            <person name="Tritt A."/>
            <person name="Yoshinaga Y."/>
            <person name="Zwiers L.-H."/>
            <person name="Turgeon B."/>
            <person name="Goodwin S."/>
            <person name="Spatafora J."/>
            <person name="Crous P."/>
            <person name="Grigoriev I."/>
        </authorList>
    </citation>
    <scope>NUCLEOTIDE SEQUENCE</scope>
    <source>
        <strain evidence="1">CBS 121739</strain>
    </source>
</reference>
<organism evidence="1 2">
    <name type="scientific">Pseudovirgaria hyperparasitica</name>
    <dbReference type="NCBI Taxonomy" id="470096"/>
    <lineage>
        <taxon>Eukaryota</taxon>
        <taxon>Fungi</taxon>
        <taxon>Dikarya</taxon>
        <taxon>Ascomycota</taxon>
        <taxon>Pezizomycotina</taxon>
        <taxon>Dothideomycetes</taxon>
        <taxon>Dothideomycetes incertae sedis</taxon>
        <taxon>Acrospermales</taxon>
        <taxon>Acrospermaceae</taxon>
        <taxon>Pseudovirgaria</taxon>
    </lineage>
</organism>
<evidence type="ECO:0000313" key="2">
    <source>
        <dbReference type="Proteomes" id="UP000799437"/>
    </source>
</evidence>
<sequence length="74" mass="8052">MCRACSSAAIPNILASFLSATGYCSSETNHSIPLRNATGTPPCVKTIHLLWQHQASSVYLMITLNIIYKAGYSY</sequence>
<dbReference type="EMBL" id="ML996565">
    <property type="protein sequence ID" value="KAF2762526.1"/>
    <property type="molecule type" value="Genomic_DNA"/>
</dbReference>
<name>A0A6A6WJR9_9PEZI</name>
<dbReference type="AlphaFoldDB" id="A0A6A6WJR9"/>
<protein>
    <submittedName>
        <fullName evidence="1">Uncharacterized protein</fullName>
    </submittedName>
</protein>
<accession>A0A6A6WJR9</accession>
<keyword evidence="2" id="KW-1185">Reference proteome</keyword>
<dbReference type="RefSeq" id="XP_033604977.1">
    <property type="nucleotide sequence ID" value="XM_033744828.1"/>
</dbReference>
<dbReference type="GeneID" id="54485882"/>